<evidence type="ECO:0000256" key="7">
    <source>
        <dbReference type="RuleBase" id="RU000441"/>
    </source>
</evidence>
<evidence type="ECO:0000256" key="4">
    <source>
        <dbReference type="ARBA" id="ARBA00022679"/>
    </source>
</evidence>
<reference evidence="8" key="1">
    <citation type="journal article" date="2020" name="New Phytol.">
        <title>Comparative genomics reveals dynamic genome evolution in host specialist ectomycorrhizal fungi.</title>
        <authorList>
            <person name="Lofgren L.A."/>
            <person name="Nguyen N.H."/>
            <person name="Vilgalys R."/>
            <person name="Ruytinx J."/>
            <person name="Liao H.L."/>
            <person name="Branco S."/>
            <person name="Kuo A."/>
            <person name="LaButti K."/>
            <person name="Lipzen A."/>
            <person name="Andreopoulos W."/>
            <person name="Pangilinan J."/>
            <person name="Riley R."/>
            <person name="Hundley H."/>
            <person name="Na H."/>
            <person name="Barry K."/>
            <person name="Grigoriev I.V."/>
            <person name="Stajich J.E."/>
            <person name="Kennedy P.G."/>
        </authorList>
    </citation>
    <scope>NUCLEOTIDE SEQUENCE</scope>
    <source>
        <strain evidence="8">FC203</strain>
    </source>
</reference>
<dbReference type="PIRSF" id="PIRSF001369">
    <property type="entry name" value="Citrate_synth"/>
    <property type="match status" value="1"/>
</dbReference>
<dbReference type="AlphaFoldDB" id="A0AAD4DTU9"/>
<dbReference type="InterPro" id="IPR036969">
    <property type="entry name" value="Citrate_synthase_sf"/>
</dbReference>
<evidence type="ECO:0000256" key="3">
    <source>
        <dbReference type="ARBA" id="ARBA00022532"/>
    </source>
</evidence>
<evidence type="ECO:0000313" key="9">
    <source>
        <dbReference type="Proteomes" id="UP001195769"/>
    </source>
</evidence>
<evidence type="ECO:0000256" key="2">
    <source>
        <dbReference type="ARBA" id="ARBA00010566"/>
    </source>
</evidence>
<name>A0AAD4DTU9_9AGAM</name>
<protein>
    <recommendedName>
        <fullName evidence="5 7">Citrate synthase</fullName>
    </recommendedName>
</protein>
<dbReference type="PANTHER" id="PTHR42871">
    <property type="entry name" value="CITRATE SYNTHASE"/>
    <property type="match status" value="1"/>
</dbReference>
<evidence type="ECO:0000313" key="8">
    <source>
        <dbReference type="EMBL" id="KAG1893843.1"/>
    </source>
</evidence>
<dbReference type="RefSeq" id="XP_041219419.1">
    <property type="nucleotide sequence ID" value="XM_041363062.1"/>
</dbReference>
<dbReference type="GeneID" id="64657360"/>
<dbReference type="Pfam" id="PF00285">
    <property type="entry name" value="Citrate_synt"/>
    <property type="match status" value="1"/>
</dbReference>
<accession>A0AAD4DTU9</accession>
<dbReference type="PROSITE" id="PS00480">
    <property type="entry name" value="CITRATE_SYNTHASE"/>
    <property type="match status" value="1"/>
</dbReference>
<organism evidence="8 9">
    <name type="scientific">Suillus fuscotomentosus</name>
    <dbReference type="NCBI Taxonomy" id="1912939"/>
    <lineage>
        <taxon>Eukaryota</taxon>
        <taxon>Fungi</taxon>
        <taxon>Dikarya</taxon>
        <taxon>Basidiomycota</taxon>
        <taxon>Agaricomycotina</taxon>
        <taxon>Agaricomycetes</taxon>
        <taxon>Agaricomycetidae</taxon>
        <taxon>Boletales</taxon>
        <taxon>Suillineae</taxon>
        <taxon>Suillaceae</taxon>
        <taxon>Suillus</taxon>
    </lineage>
</organism>
<keyword evidence="3" id="KW-0816">Tricarboxylic acid cycle</keyword>
<dbReference type="GO" id="GO:0006099">
    <property type="term" value="P:tricarboxylic acid cycle"/>
    <property type="evidence" value="ECO:0007669"/>
    <property type="project" value="UniProtKB-KW"/>
</dbReference>
<dbReference type="PANTHER" id="PTHR42871:SF1">
    <property type="entry name" value="CITRATE SYNTHASE"/>
    <property type="match status" value="1"/>
</dbReference>
<proteinExistence type="inferred from homology"/>
<sequence length="468" mass="51759">MGKQLPASELRRDESLRVVDNRTGKEYTVPITHNSIPANFFKGIRAAPDETERGLRVADRGFLNTAVIESRITYIDGDNGILRYSFLEVSYLLIYGALPSPSSFHGPIHSDAEGFFRSFSAFAYLGSYYGEANPSLQGQDLFTKAAKGDPAALQNMDRQIFRLIGKATTLAAMAYRIRQGRDFVVPPTGMSYTESFLYQLDHLSPTDHLSESHSNKPHPVLAKALDILFILHADHEMNASSTTVLQTGSSLPDPFSAVAAGCASLYGPLHGGANEAVIRMLLSIGSPKNVPAFLEAVKKRQKVLSGFGHRVYKTSDPRSFIIRKVADEVFAVTGRDPLLDTAMALHDAALKDDYFVSRKLAPNVDFWSGLIYRAMGFPMDFFPVLFVVPRVVGWVAHWRQMMLSPSGVKIWRPRQLYLGPSTRDYVPLDERTGAFQVGVGMEPSVIEHSGMTKRRKLAEAAGKVRSKL</sequence>
<evidence type="ECO:0000256" key="6">
    <source>
        <dbReference type="PIRSR" id="PIRSR001369-1"/>
    </source>
</evidence>
<comment type="pathway">
    <text evidence="1">Carbohydrate metabolism.</text>
</comment>
<dbReference type="PRINTS" id="PR00143">
    <property type="entry name" value="CITRTSNTHASE"/>
</dbReference>
<dbReference type="InterPro" id="IPR024176">
    <property type="entry name" value="Citrate_synthase_bac-typ"/>
</dbReference>
<dbReference type="InterPro" id="IPR016142">
    <property type="entry name" value="Citrate_synth-like_lrg_a-sub"/>
</dbReference>
<dbReference type="Proteomes" id="UP001195769">
    <property type="component" value="Unassembled WGS sequence"/>
</dbReference>
<dbReference type="EMBL" id="JABBWK010000089">
    <property type="protein sequence ID" value="KAG1893843.1"/>
    <property type="molecule type" value="Genomic_DNA"/>
</dbReference>
<evidence type="ECO:0000256" key="5">
    <source>
        <dbReference type="PIRNR" id="PIRNR001369"/>
    </source>
</evidence>
<dbReference type="Gene3D" id="1.10.580.10">
    <property type="entry name" value="Citrate Synthase, domain 1"/>
    <property type="match status" value="1"/>
</dbReference>
<gene>
    <name evidence="8" type="ORF">F5891DRAFT_1064601</name>
</gene>
<dbReference type="InterPro" id="IPR019810">
    <property type="entry name" value="Citrate_synthase_AS"/>
</dbReference>
<dbReference type="GO" id="GO:0046912">
    <property type="term" value="F:acyltransferase activity, acyl groups converted into alkyl on transfer"/>
    <property type="evidence" value="ECO:0007669"/>
    <property type="project" value="InterPro"/>
</dbReference>
<comment type="caution">
    <text evidence="8">The sequence shown here is derived from an EMBL/GenBank/DDBJ whole genome shotgun (WGS) entry which is preliminary data.</text>
</comment>
<dbReference type="InterPro" id="IPR016143">
    <property type="entry name" value="Citrate_synth-like_sm_a-sub"/>
</dbReference>
<evidence type="ECO:0000256" key="1">
    <source>
        <dbReference type="ARBA" id="ARBA00005007"/>
    </source>
</evidence>
<dbReference type="FunFam" id="1.10.230.10:FF:000002">
    <property type="entry name" value="Citrate synthase"/>
    <property type="match status" value="1"/>
</dbReference>
<keyword evidence="4 5" id="KW-0808">Transferase</keyword>
<dbReference type="Gene3D" id="1.10.230.10">
    <property type="entry name" value="Cytochrome P450-Terp, domain 2"/>
    <property type="match status" value="1"/>
</dbReference>
<dbReference type="InterPro" id="IPR002020">
    <property type="entry name" value="Citrate_synthase"/>
</dbReference>
<keyword evidence="9" id="KW-1185">Reference proteome</keyword>
<comment type="similarity">
    <text evidence="2 5 7">Belongs to the citrate synthase family.</text>
</comment>
<feature type="active site" evidence="6">
    <location>
        <position position="309"/>
    </location>
</feature>
<dbReference type="SUPFAM" id="SSF48256">
    <property type="entry name" value="Citrate synthase"/>
    <property type="match status" value="1"/>
</dbReference>
<feature type="active site" evidence="6">
    <location>
        <position position="365"/>
    </location>
</feature>